<dbReference type="AlphaFoldDB" id="A0A3E0H5I1"/>
<organism evidence="2 3">
    <name type="scientific">Kutzneria buriramensis</name>
    <dbReference type="NCBI Taxonomy" id="1045776"/>
    <lineage>
        <taxon>Bacteria</taxon>
        <taxon>Bacillati</taxon>
        <taxon>Actinomycetota</taxon>
        <taxon>Actinomycetes</taxon>
        <taxon>Pseudonocardiales</taxon>
        <taxon>Pseudonocardiaceae</taxon>
        <taxon>Kutzneria</taxon>
    </lineage>
</organism>
<accession>A0A3E0H5I1</accession>
<dbReference type="SUPFAM" id="SSF53597">
    <property type="entry name" value="Dihydrofolate reductase-like"/>
    <property type="match status" value="1"/>
</dbReference>
<sequence length="196" mass="20634">MSEVIANMSMSLDGFIADANDGIEHVFGWYGSGDVTVPTAVEWATFRVSEASAGVIRHGQATIGALIGGRRLFDLTGGWGGTHPMGVPVFIVTHTEPTDWPHPDAPFTFVTDGIESAVAQAKAAAGDRNVAVASPTIVRQCLDAGLLDAVQVDLVPVVLGKGIPFFGELAKSPVRLSDPTIVQGEGVTHLTYRVQR</sequence>
<dbReference type="OrthoDB" id="3820697at2"/>
<dbReference type="RefSeq" id="WP_116179024.1">
    <property type="nucleotide sequence ID" value="NZ_CP144375.1"/>
</dbReference>
<evidence type="ECO:0000313" key="3">
    <source>
        <dbReference type="Proteomes" id="UP000256269"/>
    </source>
</evidence>
<proteinExistence type="predicted"/>
<name>A0A3E0H5I1_9PSEU</name>
<comment type="caution">
    <text evidence="2">The sequence shown here is derived from an EMBL/GenBank/DDBJ whole genome shotgun (WGS) entry which is preliminary data.</text>
</comment>
<gene>
    <name evidence="2" type="ORF">BCF44_114198</name>
</gene>
<dbReference type="InterPro" id="IPR002734">
    <property type="entry name" value="RibDG_C"/>
</dbReference>
<evidence type="ECO:0000313" key="2">
    <source>
        <dbReference type="EMBL" id="REH38173.1"/>
    </source>
</evidence>
<dbReference type="Pfam" id="PF01872">
    <property type="entry name" value="RibD_C"/>
    <property type="match status" value="1"/>
</dbReference>
<protein>
    <submittedName>
        <fullName evidence="2">Dihydrofolate reductase</fullName>
    </submittedName>
</protein>
<keyword evidence="3" id="KW-1185">Reference proteome</keyword>
<dbReference type="GO" id="GO:0008703">
    <property type="term" value="F:5-amino-6-(5-phosphoribosylamino)uracil reductase activity"/>
    <property type="evidence" value="ECO:0007669"/>
    <property type="project" value="InterPro"/>
</dbReference>
<evidence type="ECO:0000259" key="1">
    <source>
        <dbReference type="Pfam" id="PF01872"/>
    </source>
</evidence>
<dbReference type="InterPro" id="IPR024072">
    <property type="entry name" value="DHFR-like_dom_sf"/>
</dbReference>
<dbReference type="Gene3D" id="3.40.430.10">
    <property type="entry name" value="Dihydrofolate Reductase, subunit A"/>
    <property type="match status" value="1"/>
</dbReference>
<feature type="domain" description="Bacterial bifunctional deaminase-reductase C-terminal" evidence="1">
    <location>
        <begin position="4"/>
        <end position="176"/>
    </location>
</feature>
<reference evidence="2 3" key="1">
    <citation type="submission" date="2018-08" db="EMBL/GenBank/DDBJ databases">
        <title>Genomic Encyclopedia of Archaeal and Bacterial Type Strains, Phase II (KMG-II): from individual species to whole genera.</title>
        <authorList>
            <person name="Goeker M."/>
        </authorList>
    </citation>
    <scope>NUCLEOTIDE SEQUENCE [LARGE SCALE GENOMIC DNA]</scope>
    <source>
        <strain evidence="2 3">DSM 45791</strain>
    </source>
</reference>
<dbReference type="EMBL" id="QUNO01000014">
    <property type="protein sequence ID" value="REH38173.1"/>
    <property type="molecule type" value="Genomic_DNA"/>
</dbReference>
<dbReference type="Proteomes" id="UP000256269">
    <property type="component" value="Unassembled WGS sequence"/>
</dbReference>
<dbReference type="GO" id="GO:0009231">
    <property type="term" value="P:riboflavin biosynthetic process"/>
    <property type="evidence" value="ECO:0007669"/>
    <property type="project" value="InterPro"/>
</dbReference>